<accession>A0A8K0J7Q9</accession>
<keyword evidence="3" id="KW-1185">Reference proteome</keyword>
<evidence type="ECO:0000256" key="1">
    <source>
        <dbReference type="SAM" id="MobiDB-lite"/>
    </source>
</evidence>
<proteinExistence type="predicted"/>
<evidence type="ECO:0000313" key="3">
    <source>
        <dbReference type="Proteomes" id="UP000811619"/>
    </source>
</evidence>
<comment type="caution">
    <text evidence="2">The sequence shown here is derived from an EMBL/GenBank/DDBJ whole genome shotgun (WGS) entry which is preliminary data.</text>
</comment>
<protein>
    <submittedName>
        <fullName evidence="2">Uncharacterized protein</fullName>
    </submittedName>
</protein>
<evidence type="ECO:0000313" key="2">
    <source>
        <dbReference type="EMBL" id="KAG5926607.1"/>
    </source>
</evidence>
<sequence>MDDHDDDLAIVQATHLLANSGHTDPSEQLQQLRPLLGKAFQGPPPSACNTGRLAGGAEAMTTGIVLERGTRTEMAAAEGAAAGASGRARCALAKSLDVCDCGRDQTVRLRVGGPAGATASAYGHEVRRGEARRGEAT</sequence>
<gene>
    <name evidence="2" type="ORF">E4U42_003116</name>
</gene>
<dbReference type="Proteomes" id="UP000811619">
    <property type="component" value="Unassembled WGS sequence"/>
</dbReference>
<organism evidence="2 3">
    <name type="scientific">Claviceps africana</name>
    <dbReference type="NCBI Taxonomy" id="83212"/>
    <lineage>
        <taxon>Eukaryota</taxon>
        <taxon>Fungi</taxon>
        <taxon>Dikarya</taxon>
        <taxon>Ascomycota</taxon>
        <taxon>Pezizomycotina</taxon>
        <taxon>Sordariomycetes</taxon>
        <taxon>Hypocreomycetidae</taxon>
        <taxon>Hypocreales</taxon>
        <taxon>Clavicipitaceae</taxon>
        <taxon>Claviceps</taxon>
    </lineage>
</organism>
<feature type="compositionally biased region" description="Basic and acidic residues" evidence="1">
    <location>
        <begin position="124"/>
        <end position="137"/>
    </location>
</feature>
<dbReference type="EMBL" id="SRPY01000252">
    <property type="protein sequence ID" value="KAG5926607.1"/>
    <property type="molecule type" value="Genomic_DNA"/>
</dbReference>
<dbReference type="AlphaFoldDB" id="A0A8K0J7Q9"/>
<name>A0A8K0J7Q9_9HYPO</name>
<reference evidence="2" key="1">
    <citation type="journal article" date="2020" name="bioRxiv">
        <title>Whole genome comparisons of ergot fungi reveals the divergence and evolution of species within the genus Claviceps are the result of varying mechanisms driving genome evolution and host range expansion.</title>
        <authorList>
            <person name="Wyka S.A."/>
            <person name="Mondo S.J."/>
            <person name="Liu M."/>
            <person name="Dettman J."/>
            <person name="Nalam V."/>
            <person name="Broders K.D."/>
        </authorList>
    </citation>
    <scope>NUCLEOTIDE SEQUENCE</scope>
    <source>
        <strain evidence="2">CCC 489</strain>
    </source>
</reference>
<feature type="region of interest" description="Disordered" evidence="1">
    <location>
        <begin position="114"/>
        <end position="137"/>
    </location>
</feature>